<evidence type="ECO:0000256" key="6">
    <source>
        <dbReference type="RuleBase" id="RU362125"/>
    </source>
</evidence>
<dbReference type="FunFam" id="1.20.140.10:FF:000004">
    <property type="entry name" value="Acyl-CoA dehydrogenase FadE25"/>
    <property type="match status" value="1"/>
</dbReference>
<dbReference type="Gene3D" id="1.10.540.10">
    <property type="entry name" value="Acyl-CoA dehydrogenase/oxidase, N-terminal domain"/>
    <property type="match status" value="1"/>
</dbReference>
<dbReference type="Gene3D" id="2.40.110.10">
    <property type="entry name" value="Butyryl-CoA Dehydrogenase, subunit A, domain 2"/>
    <property type="match status" value="1"/>
</dbReference>
<evidence type="ECO:0000256" key="3">
    <source>
        <dbReference type="ARBA" id="ARBA00022630"/>
    </source>
</evidence>
<proteinExistence type="inferred from homology"/>
<dbReference type="EMBL" id="ALJD01000002">
    <property type="protein sequence ID" value="EJN61314.1"/>
    <property type="molecule type" value="Genomic_DNA"/>
</dbReference>
<dbReference type="Gene3D" id="1.20.140.10">
    <property type="entry name" value="Butyryl-CoA Dehydrogenase, subunit A, domain 3"/>
    <property type="match status" value="1"/>
</dbReference>
<dbReference type="PIRSF" id="PIRSF016578">
    <property type="entry name" value="HsaA"/>
    <property type="match status" value="1"/>
</dbReference>
<evidence type="ECO:0000259" key="9">
    <source>
        <dbReference type="Pfam" id="PF02771"/>
    </source>
</evidence>
<dbReference type="SUPFAM" id="SSF56645">
    <property type="entry name" value="Acyl-CoA dehydrogenase NM domain-like"/>
    <property type="match status" value="1"/>
</dbReference>
<reference evidence="10 11" key="1">
    <citation type="journal article" date="2012" name="J. Bacteriol.">
        <title>Draft Genome Sequence of the Extremely Halophilic Archaeon Halogranum salarium B-1T.</title>
        <authorList>
            <person name="Kim K.K."/>
            <person name="Lee K.C."/>
            <person name="Lee J.S."/>
        </authorList>
    </citation>
    <scope>NUCLEOTIDE SEQUENCE [LARGE SCALE GENOMIC DNA]</scope>
    <source>
        <strain evidence="10 11">B-1</strain>
    </source>
</reference>
<dbReference type="AlphaFoldDB" id="J3JHU9"/>
<organism evidence="10 11">
    <name type="scientific">Halogranum salarium B-1</name>
    <dbReference type="NCBI Taxonomy" id="1210908"/>
    <lineage>
        <taxon>Archaea</taxon>
        <taxon>Methanobacteriati</taxon>
        <taxon>Methanobacteriota</taxon>
        <taxon>Stenosarchaea group</taxon>
        <taxon>Halobacteria</taxon>
        <taxon>Halobacteriales</taxon>
        <taxon>Haloferacaceae</taxon>
    </lineage>
</organism>
<dbReference type="SUPFAM" id="SSF47203">
    <property type="entry name" value="Acyl-CoA dehydrogenase C-terminal domain-like"/>
    <property type="match status" value="1"/>
</dbReference>
<dbReference type="Pfam" id="PF02770">
    <property type="entry name" value="Acyl-CoA_dh_M"/>
    <property type="match status" value="1"/>
</dbReference>
<dbReference type="InterPro" id="IPR036250">
    <property type="entry name" value="AcylCo_DH-like_C"/>
</dbReference>
<dbReference type="InterPro" id="IPR013786">
    <property type="entry name" value="AcylCoA_DH/ox_N"/>
</dbReference>
<accession>J3JHU9</accession>
<dbReference type="PANTHER" id="PTHR43884:SF12">
    <property type="entry name" value="ISOVALERYL-COA DEHYDROGENASE, MITOCHONDRIAL-RELATED"/>
    <property type="match status" value="1"/>
</dbReference>
<evidence type="ECO:0000256" key="5">
    <source>
        <dbReference type="ARBA" id="ARBA00023002"/>
    </source>
</evidence>
<keyword evidence="4 6" id="KW-0274">FAD</keyword>
<dbReference type="InterPro" id="IPR046373">
    <property type="entry name" value="Acyl-CoA_Oxase/DH_mid-dom_sf"/>
</dbReference>
<dbReference type="InterPro" id="IPR009100">
    <property type="entry name" value="AcylCoA_DH/oxidase_NM_dom_sf"/>
</dbReference>
<comment type="similarity">
    <text evidence="2 6">Belongs to the acyl-CoA dehydrogenase family.</text>
</comment>
<evidence type="ECO:0000313" key="11">
    <source>
        <dbReference type="Proteomes" id="UP000007813"/>
    </source>
</evidence>
<evidence type="ECO:0000259" key="8">
    <source>
        <dbReference type="Pfam" id="PF02770"/>
    </source>
</evidence>
<dbReference type="PATRIC" id="fig|1210908.3.peg.342"/>
<sequence length="389" mass="43620">MWNPSTDMDLIDESIVPEHARDVKQQAREFAEEYIEPNAEEYYRTGEYPWEILEAGMDAGLVAQDIGEEYGGKGYDLQQILAMAEEFYKADAGIALTLQLASFGCEIVEQYGSEEQKEEYLRPVAENDQISGLAVSEPETGSDLAGMTTTAEKTDEGWVLNGEKYWIGNGVEADWVTVYAKTGDKEDRYSNYSMFIVETDTEGYEAEHIPEKMGMRASKQAHIVFDDCTVPEENLIGTAGGGFYMLADFFNHGRVVVGGHGLGMAAAAIEEAWAFVHDRRAFGRDISEFQAVQHDLADMLIEFESARALNWRAAEKVANHDNAGYWAALCKTKSTETSVFCAERGMQLHGGRSNLTDRRIARVYRDVRIPVIYEGANAVQRNLIYRQRQ</sequence>
<comment type="caution">
    <text evidence="10">The sequence shown here is derived from an EMBL/GenBank/DDBJ whole genome shotgun (WGS) entry which is preliminary data.</text>
</comment>
<dbReference type="CDD" id="cd00567">
    <property type="entry name" value="ACAD"/>
    <property type="match status" value="1"/>
</dbReference>
<dbReference type="Pfam" id="PF02771">
    <property type="entry name" value="Acyl-CoA_dh_N"/>
    <property type="match status" value="1"/>
</dbReference>
<comment type="cofactor">
    <cofactor evidence="1 6">
        <name>FAD</name>
        <dbReference type="ChEBI" id="CHEBI:57692"/>
    </cofactor>
</comment>
<dbReference type="GO" id="GO:0003995">
    <property type="term" value="F:acyl-CoA dehydrogenase activity"/>
    <property type="evidence" value="ECO:0007669"/>
    <property type="project" value="TreeGrafter"/>
</dbReference>
<evidence type="ECO:0000313" key="10">
    <source>
        <dbReference type="EMBL" id="EJN61314.1"/>
    </source>
</evidence>
<evidence type="ECO:0000256" key="4">
    <source>
        <dbReference type="ARBA" id="ARBA00022827"/>
    </source>
</evidence>
<protein>
    <submittedName>
        <fullName evidence="10">Acyl-CoA dehydrogenase</fullName>
    </submittedName>
</protein>
<evidence type="ECO:0000259" key="7">
    <source>
        <dbReference type="Pfam" id="PF00441"/>
    </source>
</evidence>
<feature type="domain" description="Acyl-CoA oxidase/dehydrogenase middle" evidence="8">
    <location>
        <begin position="133"/>
        <end position="228"/>
    </location>
</feature>
<feature type="domain" description="Acyl-CoA dehydrogenase/oxidase N-terminal" evidence="9">
    <location>
        <begin position="18"/>
        <end position="127"/>
    </location>
</feature>
<dbReference type="FunFam" id="2.40.110.10:FF:000001">
    <property type="entry name" value="Acyl-CoA dehydrogenase, mitochondrial"/>
    <property type="match status" value="1"/>
</dbReference>
<dbReference type="GO" id="GO:0050660">
    <property type="term" value="F:flavin adenine dinucleotide binding"/>
    <property type="evidence" value="ECO:0007669"/>
    <property type="project" value="InterPro"/>
</dbReference>
<gene>
    <name evidence="10" type="ORF">HSB1_03550</name>
</gene>
<dbReference type="Proteomes" id="UP000007813">
    <property type="component" value="Unassembled WGS sequence"/>
</dbReference>
<evidence type="ECO:0000256" key="2">
    <source>
        <dbReference type="ARBA" id="ARBA00009347"/>
    </source>
</evidence>
<dbReference type="PANTHER" id="PTHR43884">
    <property type="entry name" value="ACYL-COA DEHYDROGENASE"/>
    <property type="match status" value="1"/>
</dbReference>
<evidence type="ECO:0000256" key="1">
    <source>
        <dbReference type="ARBA" id="ARBA00001974"/>
    </source>
</evidence>
<keyword evidence="5 6" id="KW-0560">Oxidoreductase</keyword>
<keyword evidence="3 6" id="KW-0285">Flavoprotein</keyword>
<name>J3JHU9_9EURY</name>
<dbReference type="InterPro" id="IPR009075">
    <property type="entry name" value="AcylCo_DH/oxidase_C"/>
</dbReference>
<feature type="domain" description="Acyl-CoA dehydrogenase/oxidase C-terminal" evidence="7">
    <location>
        <begin position="240"/>
        <end position="387"/>
    </location>
</feature>
<dbReference type="InterPro" id="IPR006091">
    <property type="entry name" value="Acyl-CoA_Oxase/DH_mid-dom"/>
</dbReference>
<dbReference type="Pfam" id="PF00441">
    <property type="entry name" value="Acyl-CoA_dh_1"/>
    <property type="match status" value="1"/>
</dbReference>
<dbReference type="InterPro" id="IPR037069">
    <property type="entry name" value="AcylCoA_DH/ox_N_sf"/>
</dbReference>
<dbReference type="eggNOG" id="arCOG01707">
    <property type="taxonomic scope" value="Archaea"/>
</dbReference>